<accession>A0A1F4VCS0</accession>
<dbReference type="InterPro" id="IPR013783">
    <property type="entry name" value="Ig-like_fold"/>
</dbReference>
<feature type="region of interest" description="Disordered" evidence="1">
    <location>
        <begin position="1009"/>
        <end position="1093"/>
    </location>
</feature>
<feature type="compositionally biased region" description="Polar residues" evidence="1">
    <location>
        <begin position="1009"/>
        <end position="1022"/>
    </location>
</feature>
<feature type="compositionally biased region" description="Basic and acidic residues" evidence="1">
    <location>
        <begin position="1074"/>
        <end position="1089"/>
    </location>
</feature>
<name>A0A1F4VCS0_UNCKA</name>
<feature type="domain" description="Bacterial Ig-like" evidence="3">
    <location>
        <begin position="942"/>
        <end position="1016"/>
    </location>
</feature>
<evidence type="ECO:0000259" key="3">
    <source>
        <dbReference type="Pfam" id="PF19077"/>
    </source>
</evidence>
<proteinExistence type="predicted"/>
<dbReference type="InterPro" id="IPR014756">
    <property type="entry name" value="Ig_E-set"/>
</dbReference>
<keyword evidence="2" id="KW-0472">Membrane</keyword>
<feature type="compositionally biased region" description="Acidic residues" evidence="1">
    <location>
        <begin position="89"/>
        <end position="112"/>
    </location>
</feature>
<dbReference type="EMBL" id="MEVI01000003">
    <property type="protein sequence ID" value="OGC55051.1"/>
    <property type="molecule type" value="Genomic_DNA"/>
</dbReference>
<evidence type="ECO:0000256" key="2">
    <source>
        <dbReference type="SAM" id="Phobius"/>
    </source>
</evidence>
<protein>
    <recommendedName>
        <fullName evidence="3">Bacterial Ig-like domain-containing protein</fullName>
    </recommendedName>
</protein>
<feature type="compositionally biased region" description="Polar residues" evidence="1">
    <location>
        <begin position="144"/>
        <end position="165"/>
    </location>
</feature>
<evidence type="ECO:0000313" key="5">
    <source>
        <dbReference type="Proteomes" id="UP000176504"/>
    </source>
</evidence>
<organism evidence="4 5">
    <name type="scientific">candidate division WWE3 bacterium RIFCSPLOWO2_01_FULL_41_18</name>
    <dbReference type="NCBI Taxonomy" id="1802625"/>
    <lineage>
        <taxon>Bacteria</taxon>
        <taxon>Katanobacteria</taxon>
    </lineage>
</organism>
<feature type="region of interest" description="Disordered" evidence="1">
    <location>
        <begin position="38"/>
        <end position="192"/>
    </location>
</feature>
<evidence type="ECO:0000256" key="1">
    <source>
        <dbReference type="SAM" id="MobiDB-lite"/>
    </source>
</evidence>
<feature type="compositionally biased region" description="Low complexity" evidence="1">
    <location>
        <begin position="1056"/>
        <end position="1065"/>
    </location>
</feature>
<reference evidence="4 5" key="1">
    <citation type="journal article" date="2016" name="Nat. Commun.">
        <title>Thousands of microbial genomes shed light on interconnected biogeochemical processes in an aquifer system.</title>
        <authorList>
            <person name="Anantharaman K."/>
            <person name="Brown C.T."/>
            <person name="Hug L.A."/>
            <person name="Sharon I."/>
            <person name="Castelle C.J."/>
            <person name="Probst A.J."/>
            <person name="Thomas B.C."/>
            <person name="Singh A."/>
            <person name="Wilkins M.J."/>
            <person name="Karaoz U."/>
            <person name="Brodie E.L."/>
            <person name="Williams K.H."/>
            <person name="Hubbard S.S."/>
            <person name="Banfield J.F."/>
        </authorList>
    </citation>
    <scope>NUCLEOTIDE SEQUENCE [LARGE SCALE GENOMIC DNA]</scope>
</reference>
<dbReference type="Proteomes" id="UP000176504">
    <property type="component" value="Unassembled WGS sequence"/>
</dbReference>
<dbReference type="SUPFAM" id="SSF81296">
    <property type="entry name" value="E set domains"/>
    <property type="match status" value="1"/>
</dbReference>
<dbReference type="AlphaFoldDB" id="A0A1F4VCS0"/>
<feature type="compositionally biased region" description="Basic and acidic residues" evidence="1">
    <location>
        <begin position="1030"/>
        <end position="1050"/>
    </location>
</feature>
<dbReference type="Gene3D" id="2.60.40.10">
    <property type="entry name" value="Immunoglobulins"/>
    <property type="match status" value="1"/>
</dbReference>
<gene>
    <name evidence="4" type="ORF">A3A78_03675</name>
</gene>
<feature type="compositionally biased region" description="Basic and acidic residues" evidence="1">
    <location>
        <begin position="176"/>
        <end position="192"/>
    </location>
</feature>
<feature type="transmembrane region" description="Helical" evidence="2">
    <location>
        <begin position="1111"/>
        <end position="1129"/>
    </location>
</feature>
<keyword evidence="2" id="KW-1133">Transmembrane helix</keyword>
<comment type="caution">
    <text evidence="4">The sequence shown here is derived from an EMBL/GenBank/DDBJ whole genome shotgun (WGS) entry which is preliminary data.</text>
</comment>
<feature type="compositionally biased region" description="Acidic residues" evidence="1">
    <location>
        <begin position="53"/>
        <end position="71"/>
    </location>
</feature>
<sequence>MNKFVKRLVKPSSLLFSLLLVIQSLYPLSYVLASDDVPESSQTEETLAKVEDENLEESGETSSGSEEEVKEDENSSIQEGVEQVKETSDAEVTESDAQSETEVTGEEVEPEEIPQAVGSIESDANSEPAANEGSLEVVPEGSLSEDQTTLDSALQTENSVQNQPEALTDESTEPNSEEKLWESVDAKTEKTKDDVKEGVEYKYKDTKVSVKFTKLSNPGKLTIKEVNLSDAEVSELNAVSNTAYEITSDMENGSFEYNLTLPYPDENGDGKVEEVPVSDLEVLYSEDGETYTGVDEGVEAVKEEKVVEINGLDHFTLFVVVSPTVSAVSGSGIQWSNVVSVYVSDDVKASVALPTTNDISENLVATGFNLNIPSTAVIEGVKVNIERTVSVARDNTTRDEFVSLVVSGAEAGDNKAVTAAGSEYTNNIDATASYGSSTDLWGLALTPSILNSSDFGVAYSVKREAPAKDSQTVFVDYISVQVAYSSTPPTVSVVSPNGGEFYQAGDTIDVSWEASDPDVTAKQEILTVDLFYTTDGGSTTTSIISGLGNSGLYSFSAPAMNSDTVQVIVSVNDGTNTVSDISDSVFTINSPPFLTDVSIFSDNVNFLDVAKVSDTVTLLFMASEPLLSTPSVSIQGQSDVTVSDLGKNIWSATYVLKDTDQEGLVFFSINYSDLTETSGPEVTGTTDESFVLFDKTLPIDPFPFEISHSLSTWSSDNTVDVGWEGGDDVEGSGVFGFYTEWNTSPDTMTGPVSVEYTTDDLYEETSPSLPNGNSNYFHIATMDNAGNWTSTAHLGPFFIDSEVPSAPGVPTTTNPTNLTTQLWTFIPSTDLFSGISNYWYRVEGTETVEPTPLGNATTFTTNFNEGLYNVFVWAEDSTGFSPSFSTFSLATEIKIAAIFTSFDSLLLFTNGNLSPESSASLRVDQTEPNSLLNVYSPDPEAKANPTYTGSASDSAMNVVKVEYRINGGSWVQAIASDGSFDESNEDFTFTPTLSSGTYTFETRATDQAGNVETSFASDTLTISIPEPDNPPDRDSKDDNNDKHDPPKEEAPQVAGTTTVTPPEVIETPEEEKPEEPKEEVKEEEQKEETLGVQAAVEPVAEPPGLLFSLRWWLLLLLMLLLGVGGVIYYKKNS</sequence>
<keyword evidence="2" id="KW-0812">Transmembrane</keyword>
<dbReference type="InterPro" id="IPR044016">
    <property type="entry name" value="Big_13"/>
</dbReference>
<dbReference type="Pfam" id="PF19077">
    <property type="entry name" value="Big_13"/>
    <property type="match status" value="1"/>
</dbReference>
<evidence type="ECO:0000313" key="4">
    <source>
        <dbReference type="EMBL" id="OGC55051.1"/>
    </source>
</evidence>